<keyword evidence="1" id="KW-0812">Transmembrane</keyword>
<evidence type="ECO:0000256" key="1">
    <source>
        <dbReference type="SAM" id="Phobius"/>
    </source>
</evidence>
<organism evidence="2 3">
    <name type="scientific">Araneus ventricosus</name>
    <name type="common">Orbweaver spider</name>
    <name type="synonym">Epeira ventricosa</name>
    <dbReference type="NCBI Taxonomy" id="182803"/>
    <lineage>
        <taxon>Eukaryota</taxon>
        <taxon>Metazoa</taxon>
        <taxon>Ecdysozoa</taxon>
        <taxon>Arthropoda</taxon>
        <taxon>Chelicerata</taxon>
        <taxon>Arachnida</taxon>
        <taxon>Araneae</taxon>
        <taxon>Araneomorphae</taxon>
        <taxon>Entelegynae</taxon>
        <taxon>Araneoidea</taxon>
        <taxon>Araneidae</taxon>
        <taxon>Araneus</taxon>
    </lineage>
</organism>
<name>A0A4Y2NVR9_ARAVE</name>
<reference evidence="2 3" key="1">
    <citation type="journal article" date="2019" name="Sci. Rep.">
        <title>Orb-weaving spider Araneus ventricosus genome elucidates the spidroin gene catalogue.</title>
        <authorList>
            <person name="Kono N."/>
            <person name="Nakamura H."/>
            <person name="Ohtoshi R."/>
            <person name="Moran D.A.P."/>
            <person name="Shinohara A."/>
            <person name="Yoshida Y."/>
            <person name="Fujiwara M."/>
            <person name="Mori M."/>
            <person name="Tomita M."/>
            <person name="Arakawa K."/>
        </authorList>
    </citation>
    <scope>NUCLEOTIDE SEQUENCE [LARGE SCALE GENOMIC DNA]</scope>
</reference>
<evidence type="ECO:0000313" key="3">
    <source>
        <dbReference type="Proteomes" id="UP000499080"/>
    </source>
</evidence>
<accession>A0A4Y2NVR9</accession>
<comment type="caution">
    <text evidence="2">The sequence shown here is derived from an EMBL/GenBank/DDBJ whole genome shotgun (WGS) entry which is preliminary data.</text>
</comment>
<keyword evidence="1" id="KW-0472">Membrane</keyword>
<dbReference type="EMBL" id="BGPR01009751">
    <property type="protein sequence ID" value="GBN42037.1"/>
    <property type="molecule type" value="Genomic_DNA"/>
</dbReference>
<sequence>MCDTSHWERVADRTDVLVNSKKSTCKKRLKVEGGSSPIRPGPHRVQRTDLPYFCGEVRNTEYSNLEEAEAHFFRLMFGKGMKNFGLISVVGFECICSFLLLSSLNKSKRSKRQKECTSLKLKGRPTWPLRGV</sequence>
<gene>
    <name evidence="2" type="ORF">AVEN_126135_1</name>
</gene>
<evidence type="ECO:0000313" key="2">
    <source>
        <dbReference type="EMBL" id="GBN42037.1"/>
    </source>
</evidence>
<feature type="transmembrane region" description="Helical" evidence="1">
    <location>
        <begin position="84"/>
        <end position="104"/>
    </location>
</feature>
<dbReference type="AlphaFoldDB" id="A0A4Y2NVR9"/>
<keyword evidence="3" id="KW-1185">Reference proteome</keyword>
<keyword evidence="1" id="KW-1133">Transmembrane helix</keyword>
<dbReference type="Proteomes" id="UP000499080">
    <property type="component" value="Unassembled WGS sequence"/>
</dbReference>
<protein>
    <submittedName>
        <fullName evidence="2">Uncharacterized protein</fullName>
    </submittedName>
</protein>
<proteinExistence type="predicted"/>